<feature type="transmembrane region" description="Helical" evidence="1">
    <location>
        <begin position="130"/>
        <end position="151"/>
    </location>
</feature>
<dbReference type="Gene3D" id="1.20.1070.10">
    <property type="entry name" value="Rhodopsin 7-helix transmembrane proteins"/>
    <property type="match status" value="1"/>
</dbReference>
<protein>
    <recommendedName>
        <fullName evidence="4">G-protein coupled receptors family 1 profile domain-containing protein</fullName>
    </recommendedName>
</protein>
<accession>A0A8X6KNA9</accession>
<evidence type="ECO:0000256" key="1">
    <source>
        <dbReference type="SAM" id="Phobius"/>
    </source>
</evidence>
<gene>
    <name evidence="2" type="primary">NCL1_20786</name>
    <name evidence="2" type="ORF">TNCT_491791</name>
</gene>
<evidence type="ECO:0008006" key="4">
    <source>
        <dbReference type="Google" id="ProtNLM"/>
    </source>
</evidence>
<proteinExistence type="predicted"/>
<name>A0A8X6KNA9_TRICU</name>
<organism evidence="2 3">
    <name type="scientific">Trichonephila clavata</name>
    <name type="common">Joro spider</name>
    <name type="synonym">Nephila clavata</name>
    <dbReference type="NCBI Taxonomy" id="2740835"/>
    <lineage>
        <taxon>Eukaryota</taxon>
        <taxon>Metazoa</taxon>
        <taxon>Ecdysozoa</taxon>
        <taxon>Arthropoda</taxon>
        <taxon>Chelicerata</taxon>
        <taxon>Arachnida</taxon>
        <taxon>Araneae</taxon>
        <taxon>Araneomorphae</taxon>
        <taxon>Entelegynae</taxon>
        <taxon>Araneoidea</taxon>
        <taxon>Nephilidae</taxon>
        <taxon>Trichonephila</taxon>
    </lineage>
</organism>
<dbReference type="AlphaFoldDB" id="A0A8X6KNA9"/>
<evidence type="ECO:0000313" key="2">
    <source>
        <dbReference type="EMBL" id="GFQ81185.1"/>
    </source>
</evidence>
<keyword evidence="1" id="KW-0812">Transmembrane</keyword>
<keyword evidence="1" id="KW-0472">Membrane</keyword>
<evidence type="ECO:0000313" key="3">
    <source>
        <dbReference type="Proteomes" id="UP000887116"/>
    </source>
</evidence>
<dbReference type="OrthoDB" id="6421888at2759"/>
<feature type="transmembrane region" description="Helical" evidence="1">
    <location>
        <begin position="260"/>
        <end position="288"/>
    </location>
</feature>
<sequence>MLAIDILNASVEALEESLEDSLDKNNSNHMYVPLKRKKIDHDSEDDSVFRGWTLCLISVASVLIYVTSLNLLSKDSKKHQSWFCTFHWLLVSSLNGLLYVPTRLSLLAFVVMKHAEFAWWKHFRRYFLTLYAYVLVTLALYSYNLVFRTFYKSTLPRNKLCRILLGLYTISSFPSLYFLYVYGWNESDRSGLGYLTFTWQFAHYPGQHNISILLLCNYIIPICLIMFLFGRICFELLRRKSFFVFADHSTYPLSVCDRKFIAMSFCSCVAFVIANVPFVIQEIIIYYINPNLIDIGTAALLEMISISNVYMDSCFYLMFEFAHYWIKYRIRCGDFDKWLWHGKDNKKCTCGYEPISVEMIKGDLTKTIDNTPHLNEQVLDKKKIQKETL</sequence>
<dbReference type="EMBL" id="BMAO01002497">
    <property type="protein sequence ID" value="GFQ81185.1"/>
    <property type="molecule type" value="Genomic_DNA"/>
</dbReference>
<keyword evidence="1" id="KW-1133">Transmembrane helix</keyword>
<feature type="transmembrane region" description="Helical" evidence="1">
    <location>
        <begin position="51"/>
        <end position="72"/>
    </location>
</feature>
<comment type="caution">
    <text evidence="2">The sequence shown here is derived from an EMBL/GenBank/DDBJ whole genome shotgun (WGS) entry which is preliminary data.</text>
</comment>
<feature type="transmembrane region" description="Helical" evidence="1">
    <location>
        <begin position="210"/>
        <end position="230"/>
    </location>
</feature>
<dbReference type="SUPFAM" id="SSF81321">
    <property type="entry name" value="Family A G protein-coupled receptor-like"/>
    <property type="match status" value="1"/>
</dbReference>
<dbReference type="Proteomes" id="UP000887116">
    <property type="component" value="Unassembled WGS sequence"/>
</dbReference>
<feature type="transmembrane region" description="Helical" evidence="1">
    <location>
        <begin position="300"/>
        <end position="319"/>
    </location>
</feature>
<reference evidence="2" key="1">
    <citation type="submission" date="2020-07" db="EMBL/GenBank/DDBJ databases">
        <title>Multicomponent nature underlies the extraordinary mechanical properties of spider dragline silk.</title>
        <authorList>
            <person name="Kono N."/>
            <person name="Nakamura H."/>
            <person name="Mori M."/>
            <person name="Yoshida Y."/>
            <person name="Ohtoshi R."/>
            <person name="Malay A.D."/>
            <person name="Moran D.A.P."/>
            <person name="Tomita M."/>
            <person name="Numata K."/>
            <person name="Arakawa K."/>
        </authorList>
    </citation>
    <scope>NUCLEOTIDE SEQUENCE</scope>
</reference>
<dbReference type="CDD" id="cd00637">
    <property type="entry name" value="7tm_classA_rhodopsin-like"/>
    <property type="match status" value="1"/>
</dbReference>
<keyword evidence="3" id="KW-1185">Reference proteome</keyword>
<feature type="transmembrane region" description="Helical" evidence="1">
    <location>
        <begin position="84"/>
        <end position="110"/>
    </location>
</feature>
<feature type="transmembrane region" description="Helical" evidence="1">
    <location>
        <begin position="163"/>
        <end position="182"/>
    </location>
</feature>